<evidence type="ECO:0000313" key="2">
    <source>
        <dbReference type="EMBL" id="AYB30967.1"/>
    </source>
</evidence>
<dbReference type="InterPro" id="IPR013783">
    <property type="entry name" value="Ig-like_fold"/>
</dbReference>
<feature type="domain" description="Fibronectin type-III" evidence="1">
    <location>
        <begin position="119"/>
        <end position="207"/>
    </location>
</feature>
<protein>
    <recommendedName>
        <fullName evidence="1">Fibronectin type-III domain-containing protein</fullName>
    </recommendedName>
</protein>
<dbReference type="Proteomes" id="UP000266183">
    <property type="component" value="Chromosome"/>
</dbReference>
<dbReference type="CDD" id="cd00063">
    <property type="entry name" value="FN3"/>
    <property type="match status" value="1"/>
</dbReference>
<dbReference type="RefSeq" id="WP_119754261.1">
    <property type="nucleotide sequence ID" value="NZ_CP032382.1"/>
</dbReference>
<dbReference type="InterPro" id="IPR036116">
    <property type="entry name" value="FN3_sf"/>
</dbReference>
<dbReference type="KEGG" id="chk:D4L85_10420"/>
<reference evidence="3" key="1">
    <citation type="submission" date="2018-09" db="EMBL/GenBank/DDBJ databases">
        <title>Chryseolinea sp. KIS68-18 isolated from soil.</title>
        <authorList>
            <person name="Weon H.-Y."/>
            <person name="Kwon S.-W."/>
            <person name="Lee S.A."/>
        </authorList>
    </citation>
    <scope>NUCLEOTIDE SEQUENCE [LARGE SCALE GENOMIC DNA]</scope>
    <source>
        <strain evidence="3">KIS68-18</strain>
    </source>
</reference>
<organism evidence="2 3">
    <name type="scientific">Chryseolinea soli</name>
    <dbReference type="NCBI Taxonomy" id="2321403"/>
    <lineage>
        <taxon>Bacteria</taxon>
        <taxon>Pseudomonadati</taxon>
        <taxon>Bacteroidota</taxon>
        <taxon>Cytophagia</taxon>
        <taxon>Cytophagales</taxon>
        <taxon>Fulvivirgaceae</taxon>
        <taxon>Chryseolinea</taxon>
    </lineage>
</organism>
<dbReference type="InterPro" id="IPR003961">
    <property type="entry name" value="FN3_dom"/>
</dbReference>
<sequence length="207" mass="22763">MRKKNRVALNINGLSDDALMGKVQSVISSMTNNPNFPAPLPELDALKTAVTNYEQALADQQPGSKEDTFHKNEARDAVEHAFRMLATLVEVKSNNDLGILLSSGFEARKSPSPYGRLEKPAYLRIELTSKPGSVKLTTAKVTGAMSYFFQYALVPVADETQWHTVGSTARTKIIDHLEPGKQYTFRVAGVGADPTIIYSDEVMRFVA</sequence>
<evidence type="ECO:0000313" key="3">
    <source>
        <dbReference type="Proteomes" id="UP000266183"/>
    </source>
</evidence>
<dbReference type="SUPFAM" id="SSF49265">
    <property type="entry name" value="Fibronectin type III"/>
    <property type="match status" value="1"/>
</dbReference>
<proteinExistence type="predicted"/>
<keyword evidence="3" id="KW-1185">Reference proteome</keyword>
<dbReference type="AlphaFoldDB" id="A0A385SL27"/>
<accession>A0A385SL27</accession>
<name>A0A385SL27_9BACT</name>
<evidence type="ECO:0000259" key="1">
    <source>
        <dbReference type="PROSITE" id="PS50853"/>
    </source>
</evidence>
<dbReference type="Gene3D" id="2.60.40.10">
    <property type="entry name" value="Immunoglobulins"/>
    <property type="match status" value="1"/>
</dbReference>
<dbReference type="OrthoDB" id="675942at2"/>
<gene>
    <name evidence="2" type="ORF">D4L85_10420</name>
</gene>
<dbReference type="EMBL" id="CP032382">
    <property type="protein sequence ID" value="AYB30967.1"/>
    <property type="molecule type" value="Genomic_DNA"/>
</dbReference>
<dbReference type="PROSITE" id="PS50853">
    <property type="entry name" value="FN3"/>
    <property type="match status" value="1"/>
</dbReference>